<accession>A0AAV5PD43</accession>
<dbReference type="SUPFAM" id="SSF82057">
    <property type="entry name" value="Prokaryotic SH3-related domain"/>
    <property type="match status" value="1"/>
</dbReference>
<dbReference type="InterPro" id="IPR025987">
    <property type="entry name" value="GW_dom"/>
</dbReference>
<name>A0AAV5PD43_LACDE</name>
<protein>
    <recommendedName>
        <fullName evidence="4">GW domain-containing protein</fullName>
    </recommendedName>
</protein>
<evidence type="ECO:0000313" key="5">
    <source>
        <dbReference type="EMBL" id="GMB85803.1"/>
    </source>
</evidence>
<evidence type="ECO:0000256" key="2">
    <source>
        <dbReference type="SAM" id="MobiDB-lite"/>
    </source>
</evidence>
<sequence>MDKKLLCSLLLAAAFIGQAQTAQAATVSKMPGTKNMGIYAKVTKKGASKKVTTTKYFKYSKIQSTASKKTKKGTYAYIYANGRPLGWVSEKWFVRNKISAAKQIYLVEDDNRFDYKDAISYVTDAHGTMVDPANGAVKASLSGDKLNFTYGKAKTTVELVKTANPNRNLKPAVSAKKCPKEVASTRKHSGSSKNWNAAHRYGTETSSNRWTSGGLTLATQLWELRNLSLETNDWQQVGPVMEGLAVNGGWAYSSWYRSAAASDQLKGNIVAFNMKKLNKYQAQYLSPRSYLYKKLSFGKFKSYSQNVKVSPYLRLGHGQSLGASSKYIYVLANENKLPGGASNGFYSEEILQLKKSGLTINKVWSIRVDVGSSGRYFYNAAFAGDNTMYGVFHNAAFGRYEFWRLNLVNNRWQVSQVTVTQSHFVKQQAGSSPVQGFSVSGSNMYLAFNNLIFKLQTDGTYQKTWKHVSNREIEGLASDGSQLYAQLAQRGEILSGRW</sequence>
<dbReference type="InterPro" id="IPR011043">
    <property type="entry name" value="Gal_Oxase/kelch_b-propeller"/>
</dbReference>
<evidence type="ECO:0000313" key="6">
    <source>
        <dbReference type="Proteomes" id="UP001165243"/>
    </source>
</evidence>
<feature type="region of interest" description="Disordered" evidence="2">
    <location>
        <begin position="170"/>
        <end position="197"/>
    </location>
</feature>
<gene>
    <name evidence="5" type="ORF">ME0900_01750</name>
</gene>
<comment type="caution">
    <text evidence="5">The sequence shown here is derived from an EMBL/GenBank/DDBJ whole genome shotgun (WGS) entry which is preliminary data.</text>
</comment>
<evidence type="ECO:0000256" key="1">
    <source>
        <dbReference type="ARBA" id="ARBA00022729"/>
    </source>
</evidence>
<dbReference type="SUPFAM" id="SSF50965">
    <property type="entry name" value="Galactose oxidase, central domain"/>
    <property type="match status" value="1"/>
</dbReference>
<keyword evidence="1 3" id="KW-0732">Signal</keyword>
<proteinExistence type="predicted"/>
<feature type="signal peptide" evidence="3">
    <location>
        <begin position="1"/>
        <end position="24"/>
    </location>
</feature>
<reference evidence="5" key="1">
    <citation type="submission" date="2023-04" db="EMBL/GenBank/DDBJ databases">
        <title>Draft genome sequences of Lactobacillus delbrueckii subsp. bulgaricus ME-900 and ME-901 with improved acid tolerance.</title>
        <authorList>
            <person name="Ishida T."/>
            <person name="Yamamoto E."/>
            <person name="Koizumi A."/>
            <person name="Fujiwara S."/>
            <person name="Makino S."/>
            <person name="Kano H."/>
            <person name="Kimura K."/>
        </authorList>
    </citation>
    <scope>NUCLEOTIDE SEQUENCE</scope>
    <source>
        <strain evidence="5">ME-900</strain>
    </source>
</reference>
<dbReference type="RefSeq" id="WP_041814272.1">
    <property type="nucleotide sequence ID" value="NZ_BSWJ01000003.1"/>
</dbReference>
<feature type="chain" id="PRO_5044000191" description="GW domain-containing protein" evidence="3">
    <location>
        <begin position="25"/>
        <end position="498"/>
    </location>
</feature>
<dbReference type="AlphaFoldDB" id="A0AAV5PD43"/>
<dbReference type="Pfam" id="PF13457">
    <property type="entry name" value="GW"/>
    <property type="match status" value="1"/>
</dbReference>
<evidence type="ECO:0000256" key="3">
    <source>
        <dbReference type="SAM" id="SignalP"/>
    </source>
</evidence>
<evidence type="ECO:0000259" key="4">
    <source>
        <dbReference type="Pfam" id="PF13457"/>
    </source>
</evidence>
<dbReference type="Proteomes" id="UP001165243">
    <property type="component" value="Unassembled WGS sequence"/>
</dbReference>
<dbReference type="EMBL" id="BSWK01000001">
    <property type="protein sequence ID" value="GMB85803.1"/>
    <property type="molecule type" value="Genomic_DNA"/>
</dbReference>
<dbReference type="Gene3D" id="2.30.30.170">
    <property type="match status" value="1"/>
</dbReference>
<organism evidence="5 6">
    <name type="scientific">Lactobacillus delbrueckii subsp. bulgaricus</name>
    <dbReference type="NCBI Taxonomy" id="1585"/>
    <lineage>
        <taxon>Bacteria</taxon>
        <taxon>Bacillati</taxon>
        <taxon>Bacillota</taxon>
        <taxon>Bacilli</taxon>
        <taxon>Lactobacillales</taxon>
        <taxon>Lactobacillaceae</taxon>
        <taxon>Lactobacillus</taxon>
    </lineage>
</organism>
<dbReference type="InterPro" id="IPR038200">
    <property type="entry name" value="GW_dom_sf"/>
</dbReference>
<feature type="domain" description="GW" evidence="4">
    <location>
        <begin position="21"/>
        <end position="91"/>
    </location>
</feature>